<organism evidence="2 3">
    <name type="scientific">Phytophthora fragariaefolia</name>
    <dbReference type="NCBI Taxonomy" id="1490495"/>
    <lineage>
        <taxon>Eukaryota</taxon>
        <taxon>Sar</taxon>
        <taxon>Stramenopiles</taxon>
        <taxon>Oomycota</taxon>
        <taxon>Peronosporomycetes</taxon>
        <taxon>Peronosporales</taxon>
        <taxon>Peronosporaceae</taxon>
        <taxon>Phytophthora</taxon>
    </lineage>
</organism>
<feature type="region of interest" description="Disordered" evidence="1">
    <location>
        <begin position="1"/>
        <end position="141"/>
    </location>
</feature>
<comment type="caution">
    <text evidence="2">The sequence shown here is derived from an EMBL/GenBank/DDBJ whole genome shotgun (WGS) entry which is preliminary data.</text>
</comment>
<dbReference type="Proteomes" id="UP001165121">
    <property type="component" value="Unassembled WGS sequence"/>
</dbReference>
<evidence type="ECO:0000313" key="2">
    <source>
        <dbReference type="EMBL" id="GMG15428.1"/>
    </source>
</evidence>
<dbReference type="EMBL" id="BSXT01018882">
    <property type="protein sequence ID" value="GMG15428.1"/>
    <property type="molecule type" value="Genomic_DNA"/>
</dbReference>
<sequence>MSSNDPAEVTFEKVTRKNNLSGKGCSGVSTKSRSVRRQSGGSRMAEMQMDAPDTGPPDPGIGQRAAQEIMGISTSTQKTGERREQGTESPGAASGGGPNGRHPQDAALNSRAETDTQDGANEGKAESQHMTWGDRVRDNNTDNEDITEIMTRKSHMLEGVWNPIQQAHLVRTLMADWDTTEAETWTTEVVNMRQEAMAKAQVSCDESIRAWTQRENDILVAYLDGKLDLPHPPNFIKEIMIAEHRAMLEEMHENVFNVTLTAVIPATVRMPRNAAHAVIFRELYDGVQTITAVYYTRAAADRWTDKALRLQKAVIVLRNTHRKASDAGTGSYTPAQLELQYAIRVYGAEKLGLAATRRIFAQIVEAKILDVEYDRKQSTEIYDNRYLTVRFAQRDCPDTLKGVARIKMGLHYLAIHHFQQHLRRPCTRCLGLRHGASKCTTSNAKLMMVKARATRTVEGNCEAVQTVSTHAYRAQSAEELIQLLIANTPQSPTTALQLLKVELEEPTPNAAQAGQSISAHKDA</sequence>
<dbReference type="OrthoDB" id="126830at2759"/>
<gene>
    <name evidence="2" type="ORF">Pfra01_002944600</name>
</gene>
<dbReference type="AlphaFoldDB" id="A0A9W6YI40"/>
<evidence type="ECO:0000313" key="3">
    <source>
        <dbReference type="Proteomes" id="UP001165121"/>
    </source>
</evidence>
<protein>
    <submittedName>
        <fullName evidence="2">Unnamed protein product</fullName>
    </submittedName>
</protein>
<accession>A0A9W6YI40</accession>
<evidence type="ECO:0000256" key="1">
    <source>
        <dbReference type="SAM" id="MobiDB-lite"/>
    </source>
</evidence>
<reference evidence="2" key="1">
    <citation type="submission" date="2023-04" db="EMBL/GenBank/DDBJ databases">
        <title>Phytophthora fragariaefolia NBRC 109709.</title>
        <authorList>
            <person name="Ichikawa N."/>
            <person name="Sato H."/>
            <person name="Tonouchi N."/>
        </authorList>
    </citation>
    <scope>NUCLEOTIDE SEQUENCE</scope>
    <source>
        <strain evidence="2">NBRC 109709</strain>
    </source>
</reference>
<keyword evidence="3" id="KW-1185">Reference proteome</keyword>
<feature type="compositionally biased region" description="Polar residues" evidence="1">
    <location>
        <begin position="17"/>
        <end position="31"/>
    </location>
</feature>
<feature type="compositionally biased region" description="Basic and acidic residues" evidence="1">
    <location>
        <begin position="121"/>
        <end position="140"/>
    </location>
</feature>
<name>A0A9W6YI40_9STRA</name>
<proteinExistence type="predicted"/>